<keyword evidence="4 8" id="KW-0479">Metal-binding</keyword>
<organism evidence="9 10">
    <name type="scientific">Gemmobacter denitrificans</name>
    <dbReference type="NCBI Taxonomy" id="3123040"/>
    <lineage>
        <taxon>Bacteria</taxon>
        <taxon>Pseudomonadati</taxon>
        <taxon>Pseudomonadota</taxon>
        <taxon>Alphaproteobacteria</taxon>
        <taxon>Rhodobacterales</taxon>
        <taxon>Paracoccaceae</taxon>
        <taxon>Gemmobacter</taxon>
    </lineage>
</organism>
<comment type="similarity">
    <text evidence="1 8">Belongs to the SELO family.</text>
</comment>
<evidence type="ECO:0000256" key="3">
    <source>
        <dbReference type="ARBA" id="ARBA00022695"/>
    </source>
</evidence>
<dbReference type="EC" id="2.7.7.-" evidence="8"/>
<gene>
    <name evidence="8" type="primary">ydiU</name>
    <name evidence="8" type="synonym">selO</name>
    <name evidence="9" type="ORF">V6590_04475</name>
</gene>
<comment type="catalytic activity">
    <reaction evidence="8">
        <text>L-tyrosyl-[protein] + ATP = O-(5'-adenylyl)-L-tyrosyl-[protein] + diphosphate</text>
        <dbReference type="Rhea" id="RHEA:54288"/>
        <dbReference type="Rhea" id="RHEA-COMP:10136"/>
        <dbReference type="Rhea" id="RHEA-COMP:13846"/>
        <dbReference type="ChEBI" id="CHEBI:30616"/>
        <dbReference type="ChEBI" id="CHEBI:33019"/>
        <dbReference type="ChEBI" id="CHEBI:46858"/>
        <dbReference type="ChEBI" id="CHEBI:83624"/>
        <dbReference type="EC" id="2.7.7.108"/>
    </reaction>
</comment>
<feature type="binding site" evidence="8">
    <location>
        <position position="91"/>
    </location>
    <ligand>
        <name>ATP</name>
        <dbReference type="ChEBI" id="CHEBI:30616"/>
    </ligand>
</feature>
<keyword evidence="8" id="KW-0464">Manganese</keyword>
<sequence length="486" mass="52109">MGDLARAGFRFDNSYRRDLPGAWLDQAPRRVPAPRLLAFNRALATDLGLDPDLLEPDAAEVFSGNRLPPGAEPLAQAYAGHQFGGFSPQLGDGRALLLGEQIDPQGQRRDIALKGSGPTPFSRGGDGFAAVGPVLREYLMGEAMAALGVPTSRALAAVATGAQVARERALPGAVLTRVAASHIRIGTFQFFAARRQTDLLRKLADHAIARHHPAAAQADNPYLALFEAVRGAQVRLVAQWMGLGFIHGVMNTDNMTISGETIDYGPCAFMEAYAPGTVFSSIDRGGRYAYANQPLILGWNLARLAETLLPLFDDDADRAVDLANERLEAVEPLFHDAWLEVMRAKLGLTGQDAGDRALAEGFLQALEGTDWTQGFRALADAAEGGGPGLVFERGALLADWLGRWRVRLGGNAAMAAQAIRATNPIYIPRNQRVEEALTAAEEGDIAPFQKLLAVLADPFTNRPGQEAFALPAPQAFMSGFRTFCGT</sequence>
<feature type="binding site" evidence="8">
    <location>
        <position position="177"/>
    </location>
    <ligand>
        <name>ATP</name>
        <dbReference type="ChEBI" id="CHEBI:30616"/>
    </ligand>
</feature>
<feature type="binding site" evidence="8">
    <location>
        <position position="126"/>
    </location>
    <ligand>
        <name>ATP</name>
        <dbReference type="ChEBI" id="CHEBI:30616"/>
    </ligand>
</feature>
<keyword evidence="6 8" id="KW-0067">ATP-binding</keyword>
<dbReference type="InterPro" id="IPR003846">
    <property type="entry name" value="SelO"/>
</dbReference>
<reference evidence="9" key="1">
    <citation type="submission" date="2024-02" db="EMBL/GenBank/DDBJ databases">
        <title>Genome sequences of strain Gemmobacter sp. JM10B15.</title>
        <authorList>
            <person name="Zhang M."/>
        </authorList>
    </citation>
    <scope>NUCLEOTIDE SEQUENCE</scope>
    <source>
        <strain evidence="9">JM10B15</strain>
    </source>
</reference>
<feature type="active site" description="Proton acceptor" evidence="8">
    <location>
        <position position="253"/>
    </location>
</feature>
<keyword evidence="2 8" id="KW-0808">Transferase</keyword>
<keyword evidence="5 8" id="KW-0547">Nucleotide-binding</keyword>
<evidence type="ECO:0000256" key="5">
    <source>
        <dbReference type="ARBA" id="ARBA00022741"/>
    </source>
</evidence>
<comment type="caution">
    <text evidence="9">The sequence shown here is derived from an EMBL/GenBank/DDBJ whole genome shotgun (WGS) entry which is preliminary data.</text>
</comment>
<keyword evidence="7 8" id="KW-0460">Magnesium</keyword>
<feature type="binding site" evidence="8">
    <location>
        <position position="254"/>
    </location>
    <ligand>
        <name>Mg(2+)</name>
        <dbReference type="ChEBI" id="CHEBI:18420"/>
    </ligand>
</feature>
<protein>
    <recommendedName>
        <fullName evidence="8">Protein nucleotidyltransferase YdiU</fullName>
        <ecNumber evidence="8">2.7.7.-</ecNumber>
    </recommendedName>
    <alternativeName>
        <fullName evidence="8">Protein adenylyltransferase YdiU</fullName>
        <ecNumber evidence="8">2.7.7.108</ecNumber>
    </alternativeName>
    <alternativeName>
        <fullName evidence="8">Protein uridylyltransferase YdiU</fullName>
        <ecNumber evidence="8">2.7.7.-</ecNumber>
    </alternativeName>
</protein>
<feature type="binding site" evidence="8">
    <location>
        <position position="263"/>
    </location>
    <ligand>
        <name>Mg(2+)</name>
        <dbReference type="ChEBI" id="CHEBI:18420"/>
    </ligand>
</feature>
<name>A0ABU8BSW6_9RHOB</name>
<evidence type="ECO:0000256" key="2">
    <source>
        <dbReference type="ARBA" id="ARBA00022679"/>
    </source>
</evidence>
<evidence type="ECO:0000256" key="7">
    <source>
        <dbReference type="ARBA" id="ARBA00022842"/>
    </source>
</evidence>
<evidence type="ECO:0000256" key="6">
    <source>
        <dbReference type="ARBA" id="ARBA00022840"/>
    </source>
</evidence>
<feature type="binding site" evidence="8">
    <location>
        <position position="184"/>
    </location>
    <ligand>
        <name>ATP</name>
        <dbReference type="ChEBI" id="CHEBI:30616"/>
    </ligand>
</feature>
<feature type="binding site" evidence="8">
    <location>
        <position position="263"/>
    </location>
    <ligand>
        <name>ATP</name>
        <dbReference type="ChEBI" id="CHEBI:30616"/>
    </ligand>
</feature>
<dbReference type="EMBL" id="JBALHR010000002">
    <property type="protein sequence ID" value="MEH7827395.1"/>
    <property type="molecule type" value="Genomic_DNA"/>
</dbReference>
<feature type="binding site" evidence="8">
    <location>
        <position position="127"/>
    </location>
    <ligand>
        <name>ATP</name>
        <dbReference type="ChEBI" id="CHEBI:30616"/>
    </ligand>
</feature>
<evidence type="ECO:0000313" key="9">
    <source>
        <dbReference type="EMBL" id="MEH7827395.1"/>
    </source>
</evidence>
<accession>A0ABU8BSW6</accession>
<proteinExistence type="inferred from homology"/>
<evidence type="ECO:0000256" key="8">
    <source>
        <dbReference type="HAMAP-Rule" id="MF_00692"/>
    </source>
</evidence>
<comment type="catalytic activity">
    <reaction evidence="8">
        <text>L-histidyl-[protein] + UTP = N(tele)-(5'-uridylyl)-L-histidyl-[protein] + diphosphate</text>
        <dbReference type="Rhea" id="RHEA:83891"/>
        <dbReference type="Rhea" id="RHEA-COMP:9745"/>
        <dbReference type="Rhea" id="RHEA-COMP:20239"/>
        <dbReference type="ChEBI" id="CHEBI:29979"/>
        <dbReference type="ChEBI" id="CHEBI:33019"/>
        <dbReference type="ChEBI" id="CHEBI:46398"/>
        <dbReference type="ChEBI" id="CHEBI:233474"/>
    </reaction>
</comment>
<evidence type="ECO:0000256" key="1">
    <source>
        <dbReference type="ARBA" id="ARBA00009747"/>
    </source>
</evidence>
<keyword evidence="10" id="KW-1185">Reference proteome</keyword>
<dbReference type="PANTHER" id="PTHR32057">
    <property type="entry name" value="PROTEIN ADENYLYLTRANSFERASE SELO, MITOCHONDRIAL"/>
    <property type="match status" value="1"/>
</dbReference>
<dbReference type="NCBIfam" id="NF000658">
    <property type="entry name" value="PRK00029.1"/>
    <property type="match status" value="1"/>
</dbReference>
<comment type="cofactor">
    <cofactor evidence="8">
        <name>Mg(2+)</name>
        <dbReference type="ChEBI" id="CHEBI:18420"/>
    </cofactor>
    <cofactor evidence="8">
        <name>Mn(2+)</name>
        <dbReference type="ChEBI" id="CHEBI:29035"/>
    </cofactor>
</comment>
<dbReference type="RefSeq" id="WP_335420169.1">
    <property type="nucleotide sequence ID" value="NZ_JBALHR010000002.1"/>
</dbReference>
<comment type="catalytic activity">
    <reaction evidence="8">
        <text>L-seryl-[protein] + UTP = O-(5'-uridylyl)-L-seryl-[protein] + diphosphate</text>
        <dbReference type="Rhea" id="RHEA:64604"/>
        <dbReference type="Rhea" id="RHEA-COMP:9863"/>
        <dbReference type="Rhea" id="RHEA-COMP:16635"/>
        <dbReference type="ChEBI" id="CHEBI:29999"/>
        <dbReference type="ChEBI" id="CHEBI:33019"/>
        <dbReference type="ChEBI" id="CHEBI:46398"/>
        <dbReference type="ChEBI" id="CHEBI:156051"/>
    </reaction>
</comment>
<comment type="catalytic activity">
    <reaction evidence="8">
        <text>L-threonyl-[protein] + ATP = 3-O-(5'-adenylyl)-L-threonyl-[protein] + diphosphate</text>
        <dbReference type="Rhea" id="RHEA:54292"/>
        <dbReference type="Rhea" id="RHEA-COMP:11060"/>
        <dbReference type="Rhea" id="RHEA-COMP:13847"/>
        <dbReference type="ChEBI" id="CHEBI:30013"/>
        <dbReference type="ChEBI" id="CHEBI:30616"/>
        <dbReference type="ChEBI" id="CHEBI:33019"/>
        <dbReference type="ChEBI" id="CHEBI:138113"/>
        <dbReference type="EC" id="2.7.7.108"/>
    </reaction>
</comment>
<keyword evidence="3 8" id="KW-0548">Nucleotidyltransferase</keyword>
<comment type="catalytic activity">
    <reaction evidence="8">
        <text>L-seryl-[protein] + ATP = 3-O-(5'-adenylyl)-L-seryl-[protein] + diphosphate</text>
        <dbReference type="Rhea" id="RHEA:58120"/>
        <dbReference type="Rhea" id="RHEA-COMP:9863"/>
        <dbReference type="Rhea" id="RHEA-COMP:15073"/>
        <dbReference type="ChEBI" id="CHEBI:29999"/>
        <dbReference type="ChEBI" id="CHEBI:30616"/>
        <dbReference type="ChEBI" id="CHEBI:33019"/>
        <dbReference type="ChEBI" id="CHEBI:142516"/>
        <dbReference type="EC" id="2.7.7.108"/>
    </reaction>
</comment>
<dbReference type="PANTHER" id="PTHR32057:SF14">
    <property type="entry name" value="PROTEIN ADENYLYLTRANSFERASE SELO, MITOCHONDRIAL"/>
    <property type="match status" value="1"/>
</dbReference>
<dbReference type="Pfam" id="PF02696">
    <property type="entry name" value="SelO"/>
    <property type="match status" value="1"/>
</dbReference>
<comment type="function">
    <text evidence="8">Nucleotidyltransferase involved in the post-translational modification of proteins. It can catalyze the addition of adenosine monophosphate (AMP) or uridine monophosphate (UMP) to a protein, resulting in modifications known as AMPylation and UMPylation.</text>
</comment>
<feature type="binding site" evidence="8">
    <location>
        <position position="114"/>
    </location>
    <ligand>
        <name>ATP</name>
        <dbReference type="ChEBI" id="CHEBI:30616"/>
    </ligand>
</feature>
<evidence type="ECO:0000256" key="4">
    <source>
        <dbReference type="ARBA" id="ARBA00022723"/>
    </source>
</evidence>
<evidence type="ECO:0000313" key="10">
    <source>
        <dbReference type="Proteomes" id="UP001431963"/>
    </source>
</evidence>
<feature type="binding site" evidence="8">
    <location>
        <position position="94"/>
    </location>
    <ligand>
        <name>ATP</name>
        <dbReference type="ChEBI" id="CHEBI:30616"/>
    </ligand>
</feature>
<dbReference type="HAMAP" id="MF_00692">
    <property type="entry name" value="SelO"/>
    <property type="match status" value="1"/>
</dbReference>
<feature type="binding site" evidence="8">
    <location>
        <position position="93"/>
    </location>
    <ligand>
        <name>ATP</name>
        <dbReference type="ChEBI" id="CHEBI:30616"/>
    </ligand>
</feature>
<dbReference type="Proteomes" id="UP001431963">
    <property type="component" value="Unassembled WGS sequence"/>
</dbReference>
<comment type="catalytic activity">
    <reaction evidence="8">
        <text>L-tyrosyl-[protein] + UTP = O-(5'-uridylyl)-L-tyrosyl-[protein] + diphosphate</text>
        <dbReference type="Rhea" id="RHEA:83887"/>
        <dbReference type="Rhea" id="RHEA-COMP:10136"/>
        <dbReference type="Rhea" id="RHEA-COMP:20238"/>
        <dbReference type="ChEBI" id="CHEBI:33019"/>
        <dbReference type="ChEBI" id="CHEBI:46398"/>
        <dbReference type="ChEBI" id="CHEBI:46858"/>
        <dbReference type="ChEBI" id="CHEBI:90602"/>
    </reaction>
</comment>
<dbReference type="EC" id="2.7.7.108" evidence="8"/>